<evidence type="ECO:0000256" key="3">
    <source>
        <dbReference type="ARBA" id="ARBA00022676"/>
    </source>
</evidence>
<evidence type="ECO:0000313" key="10">
    <source>
        <dbReference type="Proteomes" id="UP000054047"/>
    </source>
</evidence>
<feature type="transmembrane region" description="Helical" evidence="8">
    <location>
        <begin position="87"/>
        <end position="105"/>
    </location>
</feature>
<dbReference type="Pfam" id="PF10034">
    <property type="entry name" value="Dpy19"/>
    <property type="match status" value="2"/>
</dbReference>
<comment type="similarity">
    <text evidence="2">Belongs to the dpy-19 family.</text>
</comment>
<evidence type="ECO:0000256" key="5">
    <source>
        <dbReference type="ARBA" id="ARBA00022692"/>
    </source>
</evidence>
<accession>A0A0C2GNC2</accession>
<keyword evidence="7 8" id="KW-0472">Membrane</keyword>
<evidence type="ECO:0000256" key="1">
    <source>
        <dbReference type="ARBA" id="ARBA00004141"/>
    </source>
</evidence>
<feature type="transmembrane region" description="Helical" evidence="8">
    <location>
        <begin position="125"/>
        <end position="143"/>
    </location>
</feature>
<evidence type="ECO:0000256" key="7">
    <source>
        <dbReference type="ARBA" id="ARBA00023136"/>
    </source>
</evidence>
<dbReference type="AlphaFoldDB" id="A0A0C2GNC2"/>
<dbReference type="OrthoDB" id="6019623at2759"/>
<sequence>MRQITFVVASMMLFGNEMLLTSLYMASIAVSLALVLLDPVLSKISVRPMYVALSLSCFIAGTLGLKFGVSKLFRVEDDILQELFKSWVIPCAVLGILLFVVCFFFTERNELFWRRGEREKPYAEVFYNVVQCLCYSVMALLIMRLKLLMTPHLCICCAVLANNKMFSTGGIRLNKHTHAVLIVAIISAMAFAGKPKVEKLLQLEGDYIYPEDKPFFEWILKETKESDVFAGSMVITPMIKLSTLRPILNHPHYEDVGMRETTKQVYSLLSRKPIKEVHSSLKRMGANYVVFLLSDCSTEPDFL</sequence>
<keyword evidence="5 8" id="KW-0812">Transmembrane</keyword>
<comment type="subcellular location">
    <subcellularLocation>
        <location evidence="1">Membrane</location>
        <topology evidence="1">Multi-pass membrane protein</topology>
    </subcellularLocation>
</comment>
<proteinExistence type="inferred from homology"/>
<keyword evidence="6 8" id="KW-1133">Transmembrane helix</keyword>
<dbReference type="GO" id="GO:0000030">
    <property type="term" value="F:mannosyltransferase activity"/>
    <property type="evidence" value="ECO:0007669"/>
    <property type="project" value="TreeGrafter"/>
</dbReference>
<dbReference type="Proteomes" id="UP000054047">
    <property type="component" value="Unassembled WGS sequence"/>
</dbReference>
<dbReference type="GO" id="GO:0005637">
    <property type="term" value="C:nuclear inner membrane"/>
    <property type="evidence" value="ECO:0007669"/>
    <property type="project" value="TreeGrafter"/>
</dbReference>
<keyword evidence="3" id="KW-0328">Glycosyltransferase</keyword>
<dbReference type="InterPro" id="IPR018732">
    <property type="entry name" value="Dpy-19/Dpy-19-like"/>
</dbReference>
<evidence type="ECO:0000256" key="6">
    <source>
        <dbReference type="ARBA" id="ARBA00022989"/>
    </source>
</evidence>
<evidence type="ECO:0000256" key="4">
    <source>
        <dbReference type="ARBA" id="ARBA00022679"/>
    </source>
</evidence>
<dbReference type="PANTHER" id="PTHR31488:SF1">
    <property type="entry name" value="C-MANNOSYLTRANSFERASE DPY19L1"/>
    <property type="match status" value="1"/>
</dbReference>
<gene>
    <name evidence="9" type="ORF">ANCDUO_09163</name>
</gene>
<organism evidence="9 10">
    <name type="scientific">Ancylostoma duodenale</name>
    <dbReference type="NCBI Taxonomy" id="51022"/>
    <lineage>
        <taxon>Eukaryota</taxon>
        <taxon>Metazoa</taxon>
        <taxon>Ecdysozoa</taxon>
        <taxon>Nematoda</taxon>
        <taxon>Chromadorea</taxon>
        <taxon>Rhabditida</taxon>
        <taxon>Rhabditina</taxon>
        <taxon>Rhabditomorpha</taxon>
        <taxon>Strongyloidea</taxon>
        <taxon>Ancylostomatidae</taxon>
        <taxon>Ancylostomatinae</taxon>
        <taxon>Ancylostoma</taxon>
    </lineage>
</organism>
<name>A0A0C2GNC2_9BILA</name>
<protein>
    <submittedName>
        <fullName evidence="9">Uncharacterized protein</fullName>
    </submittedName>
</protein>
<evidence type="ECO:0000256" key="2">
    <source>
        <dbReference type="ARBA" id="ARBA00008744"/>
    </source>
</evidence>
<keyword evidence="10" id="KW-1185">Reference proteome</keyword>
<evidence type="ECO:0000313" key="9">
    <source>
        <dbReference type="EMBL" id="KIH60579.1"/>
    </source>
</evidence>
<feature type="transmembrane region" description="Helical" evidence="8">
    <location>
        <begin position="49"/>
        <end position="67"/>
    </location>
</feature>
<dbReference type="PANTHER" id="PTHR31488">
    <property type="entry name" value="DPY-19-LIKE 1, LIKE (H. SAPIENS)"/>
    <property type="match status" value="1"/>
</dbReference>
<reference evidence="9 10" key="1">
    <citation type="submission" date="2013-12" db="EMBL/GenBank/DDBJ databases">
        <title>Draft genome of the parsitic nematode Ancylostoma duodenale.</title>
        <authorList>
            <person name="Mitreva M."/>
        </authorList>
    </citation>
    <scope>NUCLEOTIDE SEQUENCE [LARGE SCALE GENOMIC DNA]</scope>
    <source>
        <strain evidence="9 10">Zhejiang</strain>
    </source>
</reference>
<feature type="transmembrane region" description="Helical" evidence="8">
    <location>
        <begin position="18"/>
        <end position="37"/>
    </location>
</feature>
<dbReference type="EMBL" id="KN730834">
    <property type="protein sequence ID" value="KIH60579.1"/>
    <property type="molecule type" value="Genomic_DNA"/>
</dbReference>
<evidence type="ECO:0000256" key="8">
    <source>
        <dbReference type="SAM" id="Phobius"/>
    </source>
</evidence>
<keyword evidence="4" id="KW-0808">Transferase</keyword>